<comment type="similarity">
    <text evidence="2">Belongs to the cytochrome P450 family.</text>
</comment>
<name>A0ABP1DTU0_9APHY</name>
<dbReference type="PANTHER" id="PTHR24304">
    <property type="entry name" value="CYTOCHROME P450 FAMILY 7"/>
    <property type="match status" value="1"/>
</dbReference>
<dbReference type="EMBL" id="OZ037949">
    <property type="protein sequence ID" value="CAL1711145.1"/>
    <property type="molecule type" value="Genomic_DNA"/>
</dbReference>
<gene>
    <name evidence="7" type="ORF">GFSPODELE1_LOCUS8201</name>
</gene>
<dbReference type="InterPro" id="IPR001128">
    <property type="entry name" value="Cyt_P450"/>
</dbReference>
<evidence type="ECO:0000256" key="6">
    <source>
        <dbReference type="SAM" id="SignalP"/>
    </source>
</evidence>
<dbReference type="InterPro" id="IPR050529">
    <property type="entry name" value="CYP450_sterol_14alpha_dmase"/>
</dbReference>
<reference evidence="8" key="1">
    <citation type="submission" date="2024-04" db="EMBL/GenBank/DDBJ databases">
        <authorList>
            <person name="Shaw F."/>
            <person name="Minotto A."/>
        </authorList>
    </citation>
    <scope>NUCLEOTIDE SEQUENCE [LARGE SCALE GENOMIC DNA]</scope>
</reference>
<accession>A0ABP1DTU0</accession>
<evidence type="ECO:0000313" key="7">
    <source>
        <dbReference type="EMBL" id="CAL1711145.1"/>
    </source>
</evidence>
<feature type="signal peptide" evidence="6">
    <location>
        <begin position="1"/>
        <end position="18"/>
    </location>
</feature>
<dbReference type="InterPro" id="IPR002403">
    <property type="entry name" value="Cyt_P450_E_grp-IV"/>
</dbReference>
<evidence type="ECO:0000256" key="1">
    <source>
        <dbReference type="ARBA" id="ARBA00001971"/>
    </source>
</evidence>
<keyword evidence="5" id="KW-0408">Iron</keyword>
<dbReference type="Proteomes" id="UP001497453">
    <property type="component" value="Chromosome 6"/>
</dbReference>
<proteinExistence type="inferred from homology"/>
<evidence type="ECO:0000256" key="2">
    <source>
        <dbReference type="ARBA" id="ARBA00010617"/>
    </source>
</evidence>
<dbReference type="InterPro" id="IPR036396">
    <property type="entry name" value="Cyt_P450_sf"/>
</dbReference>
<organism evidence="7 8">
    <name type="scientific">Somion occarium</name>
    <dbReference type="NCBI Taxonomy" id="3059160"/>
    <lineage>
        <taxon>Eukaryota</taxon>
        <taxon>Fungi</taxon>
        <taxon>Dikarya</taxon>
        <taxon>Basidiomycota</taxon>
        <taxon>Agaricomycotina</taxon>
        <taxon>Agaricomycetes</taxon>
        <taxon>Polyporales</taxon>
        <taxon>Cerrenaceae</taxon>
        <taxon>Somion</taxon>
    </lineage>
</organism>
<protein>
    <recommendedName>
        <fullName evidence="9">Cytochrome P450</fullName>
    </recommendedName>
</protein>
<keyword evidence="4" id="KW-0479">Metal-binding</keyword>
<evidence type="ECO:0000256" key="5">
    <source>
        <dbReference type="ARBA" id="ARBA00023004"/>
    </source>
</evidence>
<keyword evidence="6" id="KW-0732">Signal</keyword>
<dbReference type="Pfam" id="PF00067">
    <property type="entry name" value="p450"/>
    <property type="match status" value="2"/>
</dbReference>
<feature type="chain" id="PRO_5046024806" description="Cytochrome P450" evidence="6">
    <location>
        <begin position="19"/>
        <end position="506"/>
    </location>
</feature>
<evidence type="ECO:0000256" key="4">
    <source>
        <dbReference type="ARBA" id="ARBA00022723"/>
    </source>
</evidence>
<evidence type="ECO:0008006" key="9">
    <source>
        <dbReference type="Google" id="ProtNLM"/>
    </source>
</evidence>
<dbReference type="SUPFAM" id="SSF48264">
    <property type="entry name" value="Cytochrome P450"/>
    <property type="match status" value="1"/>
</dbReference>
<evidence type="ECO:0000256" key="3">
    <source>
        <dbReference type="ARBA" id="ARBA00022617"/>
    </source>
</evidence>
<comment type="cofactor">
    <cofactor evidence="1">
        <name>heme</name>
        <dbReference type="ChEBI" id="CHEBI:30413"/>
    </cofactor>
</comment>
<dbReference type="Gene3D" id="1.10.630.10">
    <property type="entry name" value="Cytochrome P450"/>
    <property type="match status" value="1"/>
</dbReference>
<keyword evidence="3" id="KW-0349">Heme</keyword>
<keyword evidence="8" id="KW-1185">Reference proteome</keyword>
<evidence type="ECO:0000313" key="8">
    <source>
        <dbReference type="Proteomes" id="UP001497453"/>
    </source>
</evidence>
<dbReference type="PRINTS" id="PR00465">
    <property type="entry name" value="EP450IV"/>
</dbReference>
<dbReference type="PANTHER" id="PTHR24304:SF2">
    <property type="entry name" value="24-HYDROXYCHOLESTEROL 7-ALPHA-HYDROXYLASE"/>
    <property type="match status" value="1"/>
</dbReference>
<sequence length="506" mass="56481">MIFVYLIASLVILSCIRSFCKISSQSLPVVTSSVPWIGTVIELFNDALGLLQRNRERYGSVYTMSIAGHQVIVVCHREGVVRIMRDAPKCLTNSFNTRMLEAVGGVKSNTITHVLFGKLSGLITRSFSTRAISKLAPAYTQRVVEEMMSLVKGQTRQPIHLSQFVGECLYRAVSSMLFGPRFPLDTYADFMCVDSQIPRLLSPILFPPRQATRARKNLKKKLGAFIHDCWDDIHGLPDAALAGTAIIRTLREAALPPCDEQGVLLAFLLGLHANSLRVTTWFLAFLLSDQVALSRIREEIDHVIDTEFGSLDALFSSPVQSLGKENFPLLDSALKETMRLSVPPVFMRAVKVETNFPIDDATNITVKRGQYLVADGCSLNMGHDIFEDSNEFRYDRFVQFDSHEDAEKHTHLPVSPFGGGIHACKGQDFAVYEMKVFAIVCLRLLNVTAETSTGTSMHQVHPKANTSIPTPVMYLEDGIFVRVSKHVDCMYLNDSIINRIFFDLPI</sequence>